<comment type="subcellular location">
    <subcellularLocation>
        <location evidence="1 7">Cell membrane</location>
        <topology evidence="1 7">Multi-pass membrane protein</topology>
    </subcellularLocation>
</comment>
<evidence type="ECO:0000256" key="2">
    <source>
        <dbReference type="ARBA" id="ARBA00022448"/>
    </source>
</evidence>
<keyword evidence="2 7" id="KW-0813">Transport</keyword>
<evidence type="ECO:0000313" key="9">
    <source>
        <dbReference type="EMBL" id="KZC97651.1"/>
    </source>
</evidence>
<evidence type="ECO:0000256" key="4">
    <source>
        <dbReference type="ARBA" id="ARBA00022692"/>
    </source>
</evidence>
<dbReference type="GO" id="GO:0055085">
    <property type="term" value="P:transmembrane transport"/>
    <property type="evidence" value="ECO:0007669"/>
    <property type="project" value="InterPro"/>
</dbReference>
<dbReference type="InterPro" id="IPR035906">
    <property type="entry name" value="MetI-like_sf"/>
</dbReference>
<evidence type="ECO:0000256" key="6">
    <source>
        <dbReference type="ARBA" id="ARBA00023136"/>
    </source>
</evidence>
<gene>
    <name evidence="9" type="ORF">AUP43_15085</name>
</gene>
<comment type="caution">
    <text evidence="9">The sequence shown here is derived from an EMBL/GenBank/DDBJ whole genome shotgun (WGS) entry which is preliminary data.</text>
</comment>
<keyword evidence="5 7" id="KW-1133">Transmembrane helix</keyword>
<dbReference type="Proteomes" id="UP000076400">
    <property type="component" value="Unassembled WGS sequence"/>
</dbReference>
<dbReference type="SUPFAM" id="SSF161098">
    <property type="entry name" value="MetI-like"/>
    <property type="match status" value="1"/>
</dbReference>
<feature type="transmembrane region" description="Helical" evidence="7">
    <location>
        <begin position="219"/>
        <end position="239"/>
    </location>
</feature>
<proteinExistence type="inferred from homology"/>
<evidence type="ECO:0000256" key="7">
    <source>
        <dbReference type="RuleBase" id="RU363032"/>
    </source>
</evidence>
<keyword evidence="10" id="KW-1185">Reference proteome</keyword>
<protein>
    <submittedName>
        <fullName evidence="9">Nitrate ABC transporter permease</fullName>
    </submittedName>
</protein>
<evidence type="ECO:0000256" key="5">
    <source>
        <dbReference type="ARBA" id="ARBA00022989"/>
    </source>
</evidence>
<keyword evidence="3" id="KW-1003">Cell membrane</keyword>
<dbReference type="PROSITE" id="PS50928">
    <property type="entry name" value="ABC_TM1"/>
    <property type="match status" value="1"/>
</dbReference>
<evidence type="ECO:0000256" key="1">
    <source>
        <dbReference type="ARBA" id="ARBA00004651"/>
    </source>
</evidence>
<keyword evidence="4 7" id="KW-0812">Transmembrane</keyword>
<dbReference type="Pfam" id="PF00528">
    <property type="entry name" value="BPD_transp_1"/>
    <property type="match status" value="1"/>
</dbReference>
<reference evidence="9 10" key="1">
    <citation type="submission" date="2015-12" db="EMBL/GenBank/DDBJ databases">
        <title>Genome sequence of Oceanibaculum pacificum MCCC 1A02656.</title>
        <authorList>
            <person name="Lu L."/>
            <person name="Lai Q."/>
            <person name="Shao Z."/>
            <person name="Qian P."/>
        </authorList>
    </citation>
    <scope>NUCLEOTIDE SEQUENCE [LARGE SCALE GENOMIC DNA]</scope>
    <source>
        <strain evidence="9 10">MCCC 1A02656</strain>
    </source>
</reference>
<dbReference type="Gene3D" id="1.10.3720.10">
    <property type="entry name" value="MetI-like"/>
    <property type="match status" value="1"/>
</dbReference>
<dbReference type="InterPro" id="IPR000515">
    <property type="entry name" value="MetI-like"/>
</dbReference>
<keyword evidence="6 7" id="KW-0472">Membrane</keyword>
<comment type="similarity">
    <text evidence="7">Belongs to the binding-protein-dependent transport system permease family.</text>
</comment>
<feature type="transmembrane region" description="Helical" evidence="7">
    <location>
        <begin position="96"/>
        <end position="115"/>
    </location>
</feature>
<feature type="domain" description="ABC transmembrane type-1" evidence="8">
    <location>
        <begin position="56"/>
        <end position="236"/>
    </location>
</feature>
<evidence type="ECO:0000313" key="10">
    <source>
        <dbReference type="Proteomes" id="UP000076400"/>
    </source>
</evidence>
<sequence length="251" mass="27502">MSRVGWIRLAIVLGAVGLLELLCQTGVIKTMTMIPPSRMAVELWKMAESGKLGAPVAKTLSNVLAAFVLSVALGFIAGLLIHSLPRFRRALDPLLASYYAVPFFVFYPVLIVIFGMSDLPIIIIGFLFGVVAMIINTLNGLDRIPPVLLKVGRMNRMGSLQTALLIKLPSAAPYLFTGVKLAVAYSFIGVIASEFILSGAGIGYDIAYAYNNFDNRTMYALMLFILTTVTAVNMALYIWEQRMLKRRMGGR</sequence>
<dbReference type="RefSeq" id="WP_067560334.1">
    <property type="nucleotide sequence ID" value="NZ_LPXN01000177.1"/>
</dbReference>
<feature type="transmembrane region" description="Helical" evidence="7">
    <location>
        <begin position="182"/>
        <end position="207"/>
    </location>
</feature>
<organism evidence="9 10">
    <name type="scientific">Oceanibaculum pacificum</name>
    <dbReference type="NCBI Taxonomy" id="580166"/>
    <lineage>
        <taxon>Bacteria</taxon>
        <taxon>Pseudomonadati</taxon>
        <taxon>Pseudomonadota</taxon>
        <taxon>Alphaproteobacteria</taxon>
        <taxon>Rhodospirillales</taxon>
        <taxon>Oceanibaculaceae</taxon>
        <taxon>Oceanibaculum</taxon>
    </lineage>
</organism>
<dbReference type="PANTHER" id="PTHR30151:SF0">
    <property type="entry name" value="ABC TRANSPORTER PERMEASE PROTEIN MJ0413-RELATED"/>
    <property type="match status" value="1"/>
</dbReference>
<accession>A0A154V8G0</accession>
<dbReference type="CDD" id="cd06261">
    <property type="entry name" value="TM_PBP2"/>
    <property type="match status" value="1"/>
</dbReference>
<dbReference type="AlphaFoldDB" id="A0A154V8G0"/>
<dbReference type="STRING" id="580166.AUP43_15085"/>
<name>A0A154V8G0_9PROT</name>
<feature type="transmembrane region" description="Helical" evidence="7">
    <location>
        <begin position="121"/>
        <end position="138"/>
    </location>
</feature>
<dbReference type="OrthoDB" id="8138334at2"/>
<dbReference type="GO" id="GO:0005886">
    <property type="term" value="C:plasma membrane"/>
    <property type="evidence" value="ECO:0007669"/>
    <property type="project" value="UniProtKB-SubCell"/>
</dbReference>
<dbReference type="EMBL" id="LPXN01000177">
    <property type="protein sequence ID" value="KZC97651.1"/>
    <property type="molecule type" value="Genomic_DNA"/>
</dbReference>
<evidence type="ECO:0000256" key="3">
    <source>
        <dbReference type="ARBA" id="ARBA00022475"/>
    </source>
</evidence>
<dbReference type="PANTHER" id="PTHR30151">
    <property type="entry name" value="ALKANE SULFONATE ABC TRANSPORTER-RELATED, MEMBRANE SUBUNIT"/>
    <property type="match status" value="1"/>
</dbReference>
<evidence type="ECO:0000259" key="8">
    <source>
        <dbReference type="PROSITE" id="PS50928"/>
    </source>
</evidence>
<feature type="transmembrane region" description="Helical" evidence="7">
    <location>
        <begin position="63"/>
        <end position="84"/>
    </location>
</feature>